<dbReference type="KEGG" id="tmol:138123860"/>
<dbReference type="InterPro" id="IPR043504">
    <property type="entry name" value="Peptidase_S1_PA_chymotrypsin"/>
</dbReference>
<reference evidence="4" key="1">
    <citation type="journal article" date="2007" name="Insect Mol. Biol.">
        <title>Sequence analysis and molecular characterization of larval midgut cDNA transcripts encoding peptidases from the yellow mealworm, Tenebrio molitor L.</title>
        <authorList>
            <person name="Prabhakar S."/>
            <person name="Chen M.S."/>
            <person name="Elpidina E.N."/>
            <person name="Vinokurov K.S."/>
            <person name="Smith C.M."/>
            <person name="Marshall J."/>
            <person name="Oppert B."/>
        </authorList>
    </citation>
    <scope>NUCLEOTIDE SEQUENCE</scope>
    <source>
        <tissue evidence="4">Anterior midgut</tissue>
    </source>
</reference>
<dbReference type="PRINTS" id="PR00722">
    <property type="entry name" value="CHYMOTRYPSIN"/>
</dbReference>
<evidence type="ECO:0000259" key="3">
    <source>
        <dbReference type="PROSITE" id="PS50240"/>
    </source>
</evidence>
<evidence type="ECO:0000256" key="2">
    <source>
        <dbReference type="SAM" id="SignalP"/>
    </source>
</evidence>
<accession>A1XG71</accession>
<protein>
    <submittedName>
        <fullName evidence="4">Putative serine proteinase</fullName>
    </submittedName>
</protein>
<evidence type="ECO:0000313" key="4">
    <source>
        <dbReference type="EMBL" id="ABC88745.1"/>
    </source>
</evidence>
<organism evidence="4">
    <name type="scientific">Tenebrio molitor</name>
    <name type="common">Yellow mealworm beetle</name>
    <dbReference type="NCBI Taxonomy" id="7067"/>
    <lineage>
        <taxon>Eukaryota</taxon>
        <taxon>Metazoa</taxon>
        <taxon>Ecdysozoa</taxon>
        <taxon>Arthropoda</taxon>
        <taxon>Hexapoda</taxon>
        <taxon>Insecta</taxon>
        <taxon>Pterygota</taxon>
        <taxon>Neoptera</taxon>
        <taxon>Endopterygota</taxon>
        <taxon>Coleoptera</taxon>
        <taxon>Polyphaga</taxon>
        <taxon>Cucujiformia</taxon>
        <taxon>Tenebrionidae</taxon>
        <taxon>Tenebrio</taxon>
    </lineage>
</organism>
<keyword evidence="1" id="KW-1015">Disulfide bond</keyword>
<proteinExistence type="evidence at transcript level"/>
<dbReference type="PANTHER" id="PTHR24260:SF136">
    <property type="entry name" value="GH08193P-RELATED"/>
    <property type="match status" value="1"/>
</dbReference>
<dbReference type="InterPro" id="IPR051333">
    <property type="entry name" value="CLIP_Serine_Protease"/>
</dbReference>
<dbReference type="AlphaFoldDB" id="A1XG71"/>
<dbReference type="CDD" id="cd00190">
    <property type="entry name" value="Tryp_SPc"/>
    <property type="match status" value="1"/>
</dbReference>
<dbReference type="SMART" id="SM00020">
    <property type="entry name" value="Tryp_SPc"/>
    <property type="match status" value="1"/>
</dbReference>
<dbReference type="GO" id="GO:0004252">
    <property type="term" value="F:serine-type endopeptidase activity"/>
    <property type="evidence" value="ECO:0007669"/>
    <property type="project" value="InterPro"/>
</dbReference>
<feature type="domain" description="Peptidase S1" evidence="3">
    <location>
        <begin position="36"/>
        <end position="264"/>
    </location>
</feature>
<dbReference type="Gene3D" id="2.40.10.10">
    <property type="entry name" value="Trypsin-like serine proteases"/>
    <property type="match status" value="1"/>
</dbReference>
<feature type="chain" id="PRO_5002640992" evidence="2">
    <location>
        <begin position="17"/>
        <end position="265"/>
    </location>
</feature>
<dbReference type="Pfam" id="PF00089">
    <property type="entry name" value="Trypsin"/>
    <property type="match status" value="1"/>
</dbReference>
<name>A1XG71_TENMO</name>
<sequence length="265" mass="27969">MKRIAIFCLCFVLVWATPLQKSLLKEVSVKDIDSRILNGAQAALGQFPWEAALYVNIGTTTYFCSGNIISEEWILTVAQCIIGADSIDVLAGLIDLNGSGTVARGTEIVLHGDYDPDAFNNDIGLIKLSTPITFNVNVAPIALAETLLEDGIDVRVSGWGATSDVGGVSEFLSYVDLVTIRNSECIAVYGNTIVDSIVCAQSATALLKSVCKGDGGSPLVIDAGISPVLVGLVSFISTDGCESGHPTGFTRTAAYRDWIRTNSGV</sequence>
<dbReference type="MEROPS" id="S01.478"/>
<dbReference type="PANTHER" id="PTHR24260">
    <property type="match status" value="1"/>
</dbReference>
<dbReference type="GeneID" id="138123860"/>
<dbReference type="PROSITE" id="PS50240">
    <property type="entry name" value="TRYPSIN_DOM"/>
    <property type="match status" value="1"/>
</dbReference>
<feature type="signal peptide" evidence="2">
    <location>
        <begin position="1"/>
        <end position="16"/>
    </location>
</feature>
<dbReference type="SUPFAM" id="SSF50494">
    <property type="entry name" value="Trypsin-like serine proteases"/>
    <property type="match status" value="1"/>
</dbReference>
<dbReference type="GO" id="GO:0006508">
    <property type="term" value="P:proteolysis"/>
    <property type="evidence" value="ECO:0007669"/>
    <property type="project" value="InterPro"/>
</dbReference>
<dbReference type="InterPro" id="IPR001314">
    <property type="entry name" value="Peptidase_S1A"/>
</dbReference>
<evidence type="ECO:0000256" key="1">
    <source>
        <dbReference type="ARBA" id="ARBA00023157"/>
    </source>
</evidence>
<dbReference type="InterPro" id="IPR001254">
    <property type="entry name" value="Trypsin_dom"/>
</dbReference>
<dbReference type="FunFam" id="2.40.10.10:FF:000068">
    <property type="entry name" value="transmembrane protease serine 2"/>
    <property type="match status" value="1"/>
</dbReference>
<dbReference type="EMBL" id="DQ356030">
    <property type="protein sequence ID" value="ABC88745.1"/>
    <property type="molecule type" value="mRNA"/>
</dbReference>
<keyword evidence="2" id="KW-0732">Signal</keyword>
<dbReference type="RefSeq" id="XP_068894795.1">
    <property type="nucleotide sequence ID" value="XM_069038694.1"/>
</dbReference>
<dbReference type="InterPro" id="IPR009003">
    <property type="entry name" value="Peptidase_S1_PA"/>
</dbReference>